<protein>
    <recommendedName>
        <fullName evidence="4">Tetratricopeptide repeat-containing protein</fullName>
    </recommendedName>
</protein>
<dbReference type="RefSeq" id="WP_091468936.1">
    <property type="nucleotide sequence ID" value="NZ_FOEI01000006.1"/>
</dbReference>
<feature type="compositionally biased region" description="Basic and acidic residues" evidence="1">
    <location>
        <begin position="168"/>
        <end position="182"/>
    </location>
</feature>
<keyword evidence="3" id="KW-1185">Reference proteome</keyword>
<organism evidence="2 3">
    <name type="scientific">Flavobacterium urocaniciphilum</name>
    <dbReference type="NCBI Taxonomy" id="1299341"/>
    <lineage>
        <taxon>Bacteria</taxon>
        <taxon>Pseudomonadati</taxon>
        <taxon>Bacteroidota</taxon>
        <taxon>Flavobacteriia</taxon>
        <taxon>Flavobacteriales</taxon>
        <taxon>Flavobacteriaceae</taxon>
        <taxon>Flavobacterium</taxon>
    </lineage>
</organism>
<accession>A0A1H9D6Y4</accession>
<evidence type="ECO:0000313" key="2">
    <source>
        <dbReference type="EMBL" id="SEQ09252.1"/>
    </source>
</evidence>
<dbReference type="InterPro" id="IPR011990">
    <property type="entry name" value="TPR-like_helical_dom_sf"/>
</dbReference>
<feature type="region of interest" description="Disordered" evidence="1">
    <location>
        <begin position="156"/>
        <end position="182"/>
    </location>
</feature>
<dbReference type="STRING" id="1299341.SAMN05444005_10670"/>
<dbReference type="AlphaFoldDB" id="A0A1H9D6Y4"/>
<dbReference type="OrthoDB" id="1122255at2"/>
<name>A0A1H9D6Y4_9FLAO</name>
<evidence type="ECO:0000313" key="3">
    <source>
        <dbReference type="Proteomes" id="UP000198648"/>
    </source>
</evidence>
<evidence type="ECO:0008006" key="4">
    <source>
        <dbReference type="Google" id="ProtNLM"/>
    </source>
</evidence>
<proteinExistence type="predicted"/>
<gene>
    <name evidence="2" type="ORF">SAMN05444005_10670</name>
</gene>
<evidence type="ECO:0000256" key="1">
    <source>
        <dbReference type="SAM" id="MobiDB-lite"/>
    </source>
</evidence>
<reference evidence="2 3" key="1">
    <citation type="submission" date="2016-10" db="EMBL/GenBank/DDBJ databases">
        <authorList>
            <person name="de Groot N.N."/>
        </authorList>
    </citation>
    <scope>NUCLEOTIDE SEQUENCE [LARGE SCALE GENOMIC DNA]</scope>
    <source>
        <strain evidence="2 3">DSM 27078</strain>
    </source>
</reference>
<dbReference type="SUPFAM" id="SSF48452">
    <property type="entry name" value="TPR-like"/>
    <property type="match status" value="1"/>
</dbReference>
<sequence>MKNIDKYLFQALDNYPYSLEETTEALDYALSYDAKNVTALCLYARIEAEQLYNYDAAKNYFEEALAINMEAVAVYPHYIDTLLLNEDYDEASKLIDFALTVKGINKMAILLKKVHLLERQLKLKEALKLIKEVKLVVYNNDTYDLEETQKRLEAKKELLKPKKKSKDKKSEKKDKKSKKKND</sequence>
<dbReference type="Proteomes" id="UP000198648">
    <property type="component" value="Unassembled WGS sequence"/>
</dbReference>
<dbReference type="Gene3D" id="1.25.40.10">
    <property type="entry name" value="Tetratricopeptide repeat domain"/>
    <property type="match status" value="1"/>
</dbReference>
<dbReference type="EMBL" id="FOEI01000006">
    <property type="protein sequence ID" value="SEQ09252.1"/>
    <property type="molecule type" value="Genomic_DNA"/>
</dbReference>